<feature type="domain" description="Rod shape-determining protein MreC beta-barrel core" evidence="6">
    <location>
        <begin position="136"/>
        <end position="271"/>
    </location>
</feature>
<keyword evidence="3" id="KW-0133">Cell shape</keyword>
<evidence type="ECO:0000256" key="1">
    <source>
        <dbReference type="ARBA" id="ARBA00009369"/>
    </source>
</evidence>
<evidence type="ECO:0000313" key="8">
    <source>
        <dbReference type="Proteomes" id="UP000676996"/>
    </source>
</evidence>
<proteinExistence type="inferred from homology"/>
<evidence type="ECO:0000256" key="2">
    <source>
        <dbReference type="ARBA" id="ARBA00013855"/>
    </source>
</evidence>
<name>A0A8T4IHF4_9SPHN</name>
<dbReference type="AlphaFoldDB" id="A0A8T4IHF4"/>
<dbReference type="GO" id="GO:0008360">
    <property type="term" value="P:regulation of cell shape"/>
    <property type="evidence" value="ECO:0007669"/>
    <property type="project" value="UniProtKB-KW"/>
</dbReference>
<keyword evidence="5" id="KW-0812">Transmembrane</keyword>
<gene>
    <name evidence="7" type="ORF">J7S20_04330</name>
</gene>
<evidence type="ECO:0000313" key="7">
    <source>
        <dbReference type="EMBL" id="MBR0551729.1"/>
    </source>
</evidence>
<comment type="caution">
    <text evidence="7">The sequence shown here is derived from an EMBL/GenBank/DDBJ whole genome shotgun (WGS) entry which is preliminary data.</text>
</comment>
<feature type="transmembrane region" description="Helical" evidence="5">
    <location>
        <begin position="20"/>
        <end position="39"/>
    </location>
</feature>
<keyword evidence="5" id="KW-1133">Transmembrane helix</keyword>
<evidence type="ECO:0000256" key="4">
    <source>
        <dbReference type="ARBA" id="ARBA00032089"/>
    </source>
</evidence>
<keyword evidence="5" id="KW-0472">Membrane</keyword>
<evidence type="ECO:0000256" key="3">
    <source>
        <dbReference type="ARBA" id="ARBA00022960"/>
    </source>
</evidence>
<dbReference type="PANTHER" id="PTHR34138:SF1">
    <property type="entry name" value="CELL SHAPE-DETERMINING PROTEIN MREC"/>
    <property type="match status" value="1"/>
</dbReference>
<dbReference type="Gene3D" id="2.40.10.350">
    <property type="entry name" value="Rod shape-determining protein MreC, domain 2"/>
    <property type="match status" value="1"/>
</dbReference>
<dbReference type="EMBL" id="JAGRQC010000001">
    <property type="protein sequence ID" value="MBR0551729.1"/>
    <property type="molecule type" value="Genomic_DNA"/>
</dbReference>
<accession>A0A8T4IHF4</accession>
<sequence>MAPPRNRRPGFSRRAQYGLFLSYVVAIGGALIAVVLIALSQLNAPAYSALRGAVREVTAPISASLGGVRRGITGVPSGIGQYFGVVSENQRLKKQLRQSGDLVQRARTLGRENARLRRLLQLRDRDPKTVAAARLVSSSPGSTRRYAVLYAGSRQGVRKGQPVRGPEGLIGRVLETSPNTARVLLILDPESIVPVQRTRDGLPAIAVGRGDGLLDIRSADMANAPFLAGDAFVTSGTGGIYPPNIPVGRVTRNSRDSAIARPFAGPDSVDFALVQQIFMPEAPPEPEPTGEASDQPS</sequence>
<evidence type="ECO:0000259" key="6">
    <source>
        <dbReference type="Pfam" id="PF04085"/>
    </source>
</evidence>
<dbReference type="GO" id="GO:0005886">
    <property type="term" value="C:plasma membrane"/>
    <property type="evidence" value="ECO:0007669"/>
    <property type="project" value="TreeGrafter"/>
</dbReference>
<dbReference type="PANTHER" id="PTHR34138">
    <property type="entry name" value="CELL SHAPE-DETERMINING PROTEIN MREC"/>
    <property type="match status" value="1"/>
</dbReference>
<dbReference type="InterPro" id="IPR042177">
    <property type="entry name" value="Cell/Rod_1"/>
</dbReference>
<dbReference type="Proteomes" id="UP000676996">
    <property type="component" value="Unassembled WGS sequence"/>
</dbReference>
<dbReference type="InterPro" id="IPR055342">
    <property type="entry name" value="MreC_beta-barrel_core"/>
</dbReference>
<dbReference type="Gene3D" id="2.40.10.340">
    <property type="entry name" value="Rod shape-determining protein MreC, domain 1"/>
    <property type="match status" value="1"/>
</dbReference>
<protein>
    <recommendedName>
        <fullName evidence="2">Cell shape-determining protein MreC</fullName>
    </recommendedName>
    <alternativeName>
        <fullName evidence="4">Cell shape protein MreC</fullName>
    </alternativeName>
</protein>
<keyword evidence="8" id="KW-1185">Reference proteome</keyword>
<dbReference type="RefSeq" id="WP_284052994.1">
    <property type="nucleotide sequence ID" value="NZ_JAGRQC010000001.1"/>
</dbReference>
<comment type="similarity">
    <text evidence="1">Belongs to the MreC family.</text>
</comment>
<evidence type="ECO:0000256" key="5">
    <source>
        <dbReference type="SAM" id="Phobius"/>
    </source>
</evidence>
<organism evidence="7 8">
    <name type="scientific">Stakelama marina</name>
    <dbReference type="NCBI Taxonomy" id="2826939"/>
    <lineage>
        <taxon>Bacteria</taxon>
        <taxon>Pseudomonadati</taxon>
        <taxon>Pseudomonadota</taxon>
        <taxon>Alphaproteobacteria</taxon>
        <taxon>Sphingomonadales</taxon>
        <taxon>Sphingomonadaceae</taxon>
        <taxon>Stakelama</taxon>
    </lineage>
</organism>
<reference evidence="7" key="1">
    <citation type="submission" date="2021-04" db="EMBL/GenBank/DDBJ databases">
        <title>Ouciella asimina sp. nov., isolated from the surface seawater in the hydrothermal field of Okinawa Trough.</title>
        <authorList>
            <person name="Shuang W."/>
        </authorList>
    </citation>
    <scope>NUCLEOTIDE SEQUENCE</scope>
    <source>
        <strain evidence="7">LXI357</strain>
    </source>
</reference>
<dbReference type="InterPro" id="IPR042175">
    <property type="entry name" value="Cell/Rod_MreC_2"/>
</dbReference>
<dbReference type="Pfam" id="PF04085">
    <property type="entry name" value="MreC"/>
    <property type="match status" value="1"/>
</dbReference>
<dbReference type="InterPro" id="IPR007221">
    <property type="entry name" value="MreC"/>
</dbReference>